<proteinExistence type="predicted"/>
<organism evidence="1 2">
    <name type="scientific">Nocardioides humi</name>
    <dbReference type="NCBI Taxonomy" id="449461"/>
    <lineage>
        <taxon>Bacteria</taxon>
        <taxon>Bacillati</taxon>
        <taxon>Actinomycetota</taxon>
        <taxon>Actinomycetes</taxon>
        <taxon>Propionibacteriales</taxon>
        <taxon>Nocardioidaceae</taxon>
        <taxon>Nocardioides</taxon>
    </lineage>
</organism>
<reference evidence="1 2" key="1">
    <citation type="journal article" date="2019" name="Int. J. Syst. Evol. Microbiol.">
        <title>The Global Catalogue of Microorganisms (GCM) 10K type strain sequencing project: providing services to taxonomists for standard genome sequencing and annotation.</title>
        <authorList>
            <consortium name="The Broad Institute Genomics Platform"/>
            <consortium name="The Broad Institute Genome Sequencing Center for Infectious Disease"/>
            <person name="Wu L."/>
            <person name="Ma J."/>
        </authorList>
    </citation>
    <scope>NUCLEOTIDE SEQUENCE [LARGE SCALE GENOMIC DNA]</scope>
    <source>
        <strain evidence="1 2">JCM 14942</strain>
    </source>
</reference>
<keyword evidence="2" id="KW-1185">Reference proteome</keyword>
<dbReference type="InterPro" id="IPR029063">
    <property type="entry name" value="SAM-dependent_MTases_sf"/>
</dbReference>
<evidence type="ECO:0000313" key="1">
    <source>
        <dbReference type="EMBL" id="GAA1519979.1"/>
    </source>
</evidence>
<dbReference type="InterPro" id="IPR008884">
    <property type="entry name" value="TylF_MeTrfase"/>
</dbReference>
<dbReference type="PANTHER" id="PTHR40036:SF1">
    <property type="entry name" value="MACROCIN O-METHYLTRANSFERASE"/>
    <property type="match status" value="1"/>
</dbReference>
<comment type="caution">
    <text evidence="1">The sequence shown here is derived from an EMBL/GenBank/DDBJ whole genome shotgun (WGS) entry which is preliminary data.</text>
</comment>
<dbReference type="Proteomes" id="UP001500842">
    <property type="component" value="Unassembled WGS sequence"/>
</dbReference>
<accession>A0ABN2AJH5</accession>
<dbReference type="PANTHER" id="PTHR40036">
    <property type="entry name" value="MACROCIN O-METHYLTRANSFERASE"/>
    <property type="match status" value="1"/>
</dbReference>
<name>A0ABN2AJH5_9ACTN</name>
<gene>
    <name evidence="1" type="ORF">GCM10009788_24750</name>
</gene>
<evidence type="ECO:0008006" key="3">
    <source>
        <dbReference type="Google" id="ProtNLM"/>
    </source>
</evidence>
<sequence length="259" mass="28661">MLLVSPAVTRAPVDNAVPFDSRAKALVRKAVVGFGRRVGMRVENLEDDAQWVPRDPSVFTTDLQRKIVSTPGMISLRRAMYLYMLTYGQGIEGDVVELGSWQGRSTIAFAQACEDADNGVVHAVDWFEGNPGFEGNYGLDKAGAKGLEQGFRENIDKAGLEHRVVLHAKGTDEAAPEIAAQVERLRLMYIDADHTYEAVSRELAQYADMVVPGGLISFDDYGPMFGGVVEAIHEHLAAHPNRYAKPVQDRNFLMVRRRN</sequence>
<dbReference type="Pfam" id="PF13578">
    <property type="entry name" value="Methyltransf_24"/>
    <property type="match status" value="1"/>
</dbReference>
<evidence type="ECO:0000313" key="2">
    <source>
        <dbReference type="Proteomes" id="UP001500842"/>
    </source>
</evidence>
<dbReference type="EMBL" id="BAAAOR010000021">
    <property type="protein sequence ID" value="GAA1519979.1"/>
    <property type="molecule type" value="Genomic_DNA"/>
</dbReference>
<protein>
    <recommendedName>
        <fullName evidence="3">Methyltransferase domain-containing protein</fullName>
    </recommendedName>
</protein>
<dbReference type="SUPFAM" id="SSF53335">
    <property type="entry name" value="S-adenosyl-L-methionine-dependent methyltransferases"/>
    <property type="match status" value="1"/>
</dbReference>
<dbReference type="Gene3D" id="3.40.50.150">
    <property type="entry name" value="Vaccinia Virus protein VP39"/>
    <property type="match status" value="1"/>
</dbReference>